<protein>
    <submittedName>
        <fullName evidence="1">Uncharacterized protein</fullName>
    </submittedName>
</protein>
<dbReference type="AlphaFoldDB" id="A0A9Q1F923"/>
<reference evidence="1" key="1">
    <citation type="journal article" date="2023" name="Science">
        <title>Genome structures resolve the early diversification of teleost fishes.</title>
        <authorList>
            <person name="Parey E."/>
            <person name="Louis A."/>
            <person name="Montfort J."/>
            <person name="Bouchez O."/>
            <person name="Roques C."/>
            <person name="Iampietro C."/>
            <person name="Lluch J."/>
            <person name="Castinel A."/>
            <person name="Donnadieu C."/>
            <person name="Desvignes T."/>
            <person name="Floi Bucao C."/>
            <person name="Jouanno E."/>
            <person name="Wen M."/>
            <person name="Mejri S."/>
            <person name="Dirks R."/>
            <person name="Jansen H."/>
            <person name="Henkel C."/>
            <person name="Chen W.J."/>
            <person name="Zahm M."/>
            <person name="Cabau C."/>
            <person name="Klopp C."/>
            <person name="Thompson A.W."/>
            <person name="Robinson-Rechavi M."/>
            <person name="Braasch I."/>
            <person name="Lecointre G."/>
            <person name="Bobe J."/>
            <person name="Postlethwait J.H."/>
            <person name="Berthelot C."/>
            <person name="Roest Crollius H."/>
            <person name="Guiguen Y."/>
        </authorList>
    </citation>
    <scope>NUCLEOTIDE SEQUENCE</scope>
    <source>
        <strain evidence="1">WJC10195</strain>
    </source>
</reference>
<organism evidence="1 2">
    <name type="scientific">Synaphobranchus kaupii</name>
    <name type="common">Kaup's arrowtooth eel</name>
    <dbReference type="NCBI Taxonomy" id="118154"/>
    <lineage>
        <taxon>Eukaryota</taxon>
        <taxon>Metazoa</taxon>
        <taxon>Chordata</taxon>
        <taxon>Craniata</taxon>
        <taxon>Vertebrata</taxon>
        <taxon>Euteleostomi</taxon>
        <taxon>Actinopterygii</taxon>
        <taxon>Neopterygii</taxon>
        <taxon>Teleostei</taxon>
        <taxon>Anguilliformes</taxon>
        <taxon>Synaphobranchidae</taxon>
        <taxon>Synaphobranchus</taxon>
    </lineage>
</organism>
<comment type="caution">
    <text evidence="1">The sequence shown here is derived from an EMBL/GenBank/DDBJ whole genome shotgun (WGS) entry which is preliminary data.</text>
</comment>
<name>A0A9Q1F923_SYNKA</name>
<sequence>MIIVSESVKCPRVAKTQGGQQIVMPRRGEFDHGARRGGAFATADVISNLHVSALLAKAPWLRPLRHASDAHNEYAVCLCETPSEPLQYGGESGAAVSD</sequence>
<dbReference type="Proteomes" id="UP001152622">
    <property type="component" value="Chromosome 7"/>
</dbReference>
<accession>A0A9Q1F923</accession>
<evidence type="ECO:0000313" key="1">
    <source>
        <dbReference type="EMBL" id="KAJ8353636.1"/>
    </source>
</evidence>
<proteinExistence type="predicted"/>
<gene>
    <name evidence="1" type="ORF">SKAU_G00212030</name>
</gene>
<evidence type="ECO:0000313" key="2">
    <source>
        <dbReference type="Proteomes" id="UP001152622"/>
    </source>
</evidence>
<keyword evidence="2" id="KW-1185">Reference proteome</keyword>
<dbReference type="EMBL" id="JAINUF010000007">
    <property type="protein sequence ID" value="KAJ8353636.1"/>
    <property type="molecule type" value="Genomic_DNA"/>
</dbReference>